<gene>
    <name evidence="1" type="ORF">CPELLU_LOCUS19182</name>
</gene>
<protein>
    <submittedName>
        <fullName evidence="1">20260_t:CDS:1</fullName>
    </submittedName>
</protein>
<dbReference type="AlphaFoldDB" id="A0A9N9PFP8"/>
<reference evidence="1" key="1">
    <citation type="submission" date="2021-06" db="EMBL/GenBank/DDBJ databases">
        <authorList>
            <person name="Kallberg Y."/>
            <person name="Tangrot J."/>
            <person name="Rosling A."/>
        </authorList>
    </citation>
    <scope>NUCLEOTIDE SEQUENCE</scope>
    <source>
        <strain evidence="1">FL966</strain>
    </source>
</reference>
<dbReference type="Proteomes" id="UP000789759">
    <property type="component" value="Unassembled WGS sequence"/>
</dbReference>
<keyword evidence="2" id="KW-1185">Reference proteome</keyword>
<proteinExistence type="predicted"/>
<sequence>ENGNFGKVEISAKWKCRKSGNVGKLVMSEKVICRRSNNVGLSGSGLCRKVVVEKTFLRNYCR</sequence>
<evidence type="ECO:0000313" key="1">
    <source>
        <dbReference type="EMBL" id="CAG8815858.1"/>
    </source>
</evidence>
<dbReference type="EMBL" id="CAJVQA010043574">
    <property type="protein sequence ID" value="CAG8815858.1"/>
    <property type="molecule type" value="Genomic_DNA"/>
</dbReference>
<comment type="caution">
    <text evidence="1">The sequence shown here is derived from an EMBL/GenBank/DDBJ whole genome shotgun (WGS) entry which is preliminary data.</text>
</comment>
<name>A0A9N9PFP8_9GLOM</name>
<feature type="non-terminal residue" evidence="1">
    <location>
        <position position="1"/>
    </location>
</feature>
<organism evidence="1 2">
    <name type="scientific">Cetraspora pellucida</name>
    <dbReference type="NCBI Taxonomy" id="1433469"/>
    <lineage>
        <taxon>Eukaryota</taxon>
        <taxon>Fungi</taxon>
        <taxon>Fungi incertae sedis</taxon>
        <taxon>Mucoromycota</taxon>
        <taxon>Glomeromycotina</taxon>
        <taxon>Glomeromycetes</taxon>
        <taxon>Diversisporales</taxon>
        <taxon>Gigasporaceae</taxon>
        <taxon>Cetraspora</taxon>
    </lineage>
</organism>
<feature type="non-terminal residue" evidence="1">
    <location>
        <position position="62"/>
    </location>
</feature>
<evidence type="ECO:0000313" key="2">
    <source>
        <dbReference type="Proteomes" id="UP000789759"/>
    </source>
</evidence>
<accession>A0A9N9PFP8</accession>